<dbReference type="GO" id="GO:0055085">
    <property type="term" value="P:transmembrane transport"/>
    <property type="evidence" value="ECO:0007669"/>
    <property type="project" value="InterPro"/>
</dbReference>
<dbReference type="InterPro" id="IPR000515">
    <property type="entry name" value="MetI-like"/>
</dbReference>
<feature type="transmembrane region" description="Helical" evidence="8">
    <location>
        <begin position="143"/>
        <end position="162"/>
    </location>
</feature>
<keyword evidence="11" id="KW-1185">Reference proteome</keyword>
<evidence type="ECO:0000256" key="6">
    <source>
        <dbReference type="ARBA" id="ARBA00022989"/>
    </source>
</evidence>
<dbReference type="AlphaFoldDB" id="A0A840I919"/>
<keyword evidence="6 8" id="KW-1133">Transmembrane helix</keyword>
<evidence type="ECO:0000256" key="4">
    <source>
        <dbReference type="ARBA" id="ARBA00022475"/>
    </source>
</evidence>
<sequence length="275" mass="29384">MRPMLRVEKLLLPALGLVALAFVYPAAELLGRSFTEPPGGFSHYQDVFGSSSLMTIVGRSALTAALVMAVSLLLGFPVAWLAANSSPRVAKLILGVVAASLFVSVIVRGYSWLAILDRNGVLNTVLGAIGLESMQRTLVHNRAGVVIGMSQYGIPFMILPLYDVMSRFDNRLLAASANLGARQWTTFWRVYVPLILPGIGAGCTIVFIATLGYYVLPSILGGPGDVMIGELIADKIQTTGDWGQGTALASVLLAVALLFFVAFYRFSLRGREGSS</sequence>
<name>A0A840I919_9ACTN</name>
<proteinExistence type="inferred from homology"/>
<protein>
    <submittedName>
        <fullName evidence="10">Putative spermidine/putrescine transport system permease protein</fullName>
    </submittedName>
</protein>
<dbReference type="Gene3D" id="1.10.3720.10">
    <property type="entry name" value="MetI-like"/>
    <property type="match status" value="1"/>
</dbReference>
<evidence type="ECO:0000256" key="3">
    <source>
        <dbReference type="ARBA" id="ARBA00022448"/>
    </source>
</evidence>
<feature type="transmembrane region" description="Helical" evidence="8">
    <location>
        <begin position="92"/>
        <end position="113"/>
    </location>
</feature>
<keyword evidence="3 8" id="KW-0813">Transport</keyword>
<evidence type="ECO:0000256" key="2">
    <source>
        <dbReference type="ARBA" id="ARBA00007069"/>
    </source>
</evidence>
<evidence type="ECO:0000256" key="1">
    <source>
        <dbReference type="ARBA" id="ARBA00004651"/>
    </source>
</evidence>
<keyword evidence="5 8" id="KW-0812">Transmembrane</keyword>
<accession>A0A840I919</accession>
<keyword evidence="7 8" id="KW-0472">Membrane</keyword>
<organism evidence="10 11">
    <name type="scientific">Conexibacter arvalis</name>
    <dbReference type="NCBI Taxonomy" id="912552"/>
    <lineage>
        <taxon>Bacteria</taxon>
        <taxon>Bacillati</taxon>
        <taxon>Actinomycetota</taxon>
        <taxon>Thermoleophilia</taxon>
        <taxon>Solirubrobacterales</taxon>
        <taxon>Conexibacteraceae</taxon>
        <taxon>Conexibacter</taxon>
    </lineage>
</organism>
<dbReference type="SUPFAM" id="SSF161098">
    <property type="entry name" value="MetI-like"/>
    <property type="match status" value="1"/>
</dbReference>
<reference evidence="10 11" key="1">
    <citation type="submission" date="2020-08" db="EMBL/GenBank/DDBJ databases">
        <title>Genomic Encyclopedia of Archaeal and Bacterial Type Strains, Phase II (KMG-II): from individual species to whole genera.</title>
        <authorList>
            <person name="Goeker M."/>
        </authorList>
    </citation>
    <scope>NUCLEOTIDE SEQUENCE [LARGE SCALE GENOMIC DNA]</scope>
    <source>
        <strain evidence="10 11">DSM 23288</strain>
    </source>
</reference>
<keyword evidence="4" id="KW-1003">Cell membrane</keyword>
<evidence type="ECO:0000256" key="8">
    <source>
        <dbReference type="RuleBase" id="RU363032"/>
    </source>
</evidence>
<dbReference type="CDD" id="cd06261">
    <property type="entry name" value="TM_PBP2"/>
    <property type="match status" value="1"/>
</dbReference>
<gene>
    <name evidence="10" type="ORF">BDZ31_000970</name>
</gene>
<dbReference type="PROSITE" id="PS50928">
    <property type="entry name" value="ABC_TM1"/>
    <property type="match status" value="1"/>
</dbReference>
<dbReference type="Pfam" id="PF00528">
    <property type="entry name" value="BPD_transp_1"/>
    <property type="match status" value="1"/>
</dbReference>
<feature type="transmembrane region" description="Helical" evidence="8">
    <location>
        <begin position="190"/>
        <end position="216"/>
    </location>
</feature>
<comment type="caution">
    <text evidence="10">The sequence shown here is derived from an EMBL/GenBank/DDBJ whole genome shotgun (WGS) entry which is preliminary data.</text>
</comment>
<dbReference type="InterPro" id="IPR035906">
    <property type="entry name" value="MetI-like_sf"/>
</dbReference>
<comment type="similarity">
    <text evidence="2">Belongs to the binding-protein-dependent transport system permease family. CysTW subfamily.</text>
</comment>
<dbReference type="Proteomes" id="UP000585272">
    <property type="component" value="Unassembled WGS sequence"/>
</dbReference>
<comment type="subcellular location">
    <subcellularLocation>
        <location evidence="1 8">Cell membrane</location>
        <topology evidence="1 8">Multi-pass membrane protein</topology>
    </subcellularLocation>
</comment>
<evidence type="ECO:0000313" key="11">
    <source>
        <dbReference type="Proteomes" id="UP000585272"/>
    </source>
</evidence>
<dbReference type="PANTHER" id="PTHR42929:SF5">
    <property type="entry name" value="ABC TRANSPORTER PERMEASE PROTEIN"/>
    <property type="match status" value="1"/>
</dbReference>
<evidence type="ECO:0000259" key="9">
    <source>
        <dbReference type="PROSITE" id="PS50928"/>
    </source>
</evidence>
<dbReference type="PANTHER" id="PTHR42929">
    <property type="entry name" value="INNER MEMBRANE ABC TRANSPORTER PERMEASE PROTEIN YDCU-RELATED-RELATED"/>
    <property type="match status" value="1"/>
</dbReference>
<feature type="transmembrane region" description="Helical" evidence="8">
    <location>
        <begin position="61"/>
        <end position="83"/>
    </location>
</feature>
<evidence type="ECO:0000256" key="5">
    <source>
        <dbReference type="ARBA" id="ARBA00022692"/>
    </source>
</evidence>
<dbReference type="EMBL" id="JACHNU010000001">
    <property type="protein sequence ID" value="MBB4661397.1"/>
    <property type="molecule type" value="Genomic_DNA"/>
</dbReference>
<evidence type="ECO:0000313" key="10">
    <source>
        <dbReference type="EMBL" id="MBB4661397.1"/>
    </source>
</evidence>
<evidence type="ECO:0000256" key="7">
    <source>
        <dbReference type="ARBA" id="ARBA00023136"/>
    </source>
</evidence>
<feature type="domain" description="ABC transmembrane type-1" evidence="9">
    <location>
        <begin position="57"/>
        <end position="263"/>
    </location>
</feature>
<feature type="transmembrane region" description="Helical" evidence="8">
    <location>
        <begin position="247"/>
        <end position="266"/>
    </location>
</feature>
<dbReference type="GO" id="GO:0005886">
    <property type="term" value="C:plasma membrane"/>
    <property type="evidence" value="ECO:0007669"/>
    <property type="project" value="UniProtKB-SubCell"/>
</dbReference>